<dbReference type="InterPro" id="IPR051203">
    <property type="entry name" value="Polysaccharide_Synthase-Rel"/>
</dbReference>
<dbReference type="SUPFAM" id="SSF53335">
    <property type="entry name" value="S-adenosyl-L-methionine-dependent methyltransferases"/>
    <property type="match status" value="1"/>
</dbReference>
<sequence length="580" mass="66642">MKLLFDKRCLNFIIIIGLTVVTVSWTFYIFKKPVDLYFLFFVIFLRCLASFLLLRDYMASWRKSTQKTFLRKVFVNVLVFLIVASIFYGDIRFALLFSEFLFYVFLINLSVYLYWYVTNWSSIDKTRTAVIYGAGVAGTKIAYELGATEYRVKYFVDDDITLQKRSIDGKKVLSKPKLHKKLLSTEFDLLVIALPKEANSIIKKIYKEFEKEFKEIKIMPSFEDVLQDESFMSQLKPVSLYDLLSRDSKSLDKKSILHFIKGKKVLITGAGGSIGSEIARQCIKYEAKQIILLDHCEFNLYKTSEECSFYNVKNVLCSVCDIRSLQEAFDDYSPNIVFHAAAYKHVPLVEENISKAIKNNILGTKNTIDLAIEANVESFILISTDKAVRPTNVMGTTKRVCELYLQNVNPKNTKLAAVRFGNVLGSSGSVIPKFEEQLKNGGPLTVTHSEITRYFMLIPEACELVLQAGAIAKNSETFVLDMGKPVKIIDLAKQFKRLSGMEDIEIKITGLRPGEKLYEELLIDESDIRTEYKDIFIGKKTFYNIDVLKQDLDRLFINDKYQQIKLLKHIVPEFNHNLNR</sequence>
<feature type="transmembrane region" description="Helical" evidence="2">
    <location>
        <begin position="36"/>
        <end position="57"/>
    </location>
</feature>
<dbReference type="PANTHER" id="PTHR43318">
    <property type="entry name" value="UDP-N-ACETYLGLUCOSAMINE 4,6-DEHYDRATASE"/>
    <property type="match status" value="1"/>
</dbReference>
<dbReference type="Pfam" id="PF13727">
    <property type="entry name" value="CoA_binding_3"/>
    <property type="match status" value="1"/>
</dbReference>
<name>A0ABN5B1X2_9GAMM</name>
<dbReference type="PANTHER" id="PTHR43318:SF1">
    <property type="entry name" value="POLYSACCHARIDE BIOSYNTHESIS PROTEIN EPSC-RELATED"/>
    <property type="match status" value="1"/>
</dbReference>
<feature type="domain" description="Polysaccharide biosynthesis protein CapD-like" evidence="3">
    <location>
        <begin position="265"/>
        <end position="538"/>
    </location>
</feature>
<evidence type="ECO:0000259" key="3">
    <source>
        <dbReference type="Pfam" id="PF02719"/>
    </source>
</evidence>
<comment type="similarity">
    <text evidence="1">Belongs to the polysaccharide synthase family.</text>
</comment>
<dbReference type="Pfam" id="PF02719">
    <property type="entry name" value="Polysacc_synt_2"/>
    <property type="match status" value="1"/>
</dbReference>
<dbReference type="RefSeq" id="WP_088773018.1">
    <property type="nucleotide sequence ID" value="NZ_CP022132.1"/>
</dbReference>
<feature type="transmembrane region" description="Helical" evidence="2">
    <location>
        <begin position="69"/>
        <end position="88"/>
    </location>
</feature>
<feature type="transmembrane region" description="Helical" evidence="2">
    <location>
        <begin position="12"/>
        <end position="30"/>
    </location>
</feature>
<dbReference type="SUPFAM" id="SSF51735">
    <property type="entry name" value="NAD(P)-binding Rossmann-fold domains"/>
    <property type="match status" value="1"/>
</dbReference>
<gene>
    <name evidence="4" type="ORF">CDV26_09175</name>
</gene>
<keyword evidence="5" id="KW-1185">Reference proteome</keyword>
<dbReference type="CDD" id="cd05237">
    <property type="entry name" value="UDP_invert_4-6DH_SDR_e"/>
    <property type="match status" value="1"/>
</dbReference>
<evidence type="ECO:0000256" key="2">
    <source>
        <dbReference type="SAM" id="Phobius"/>
    </source>
</evidence>
<dbReference type="InterPro" id="IPR003869">
    <property type="entry name" value="Polysac_CapD-like"/>
</dbReference>
<evidence type="ECO:0000313" key="4">
    <source>
        <dbReference type="EMBL" id="ASG68538.1"/>
    </source>
</evidence>
<feature type="transmembrane region" description="Helical" evidence="2">
    <location>
        <begin position="100"/>
        <end position="117"/>
    </location>
</feature>
<keyword evidence="2" id="KW-0472">Membrane</keyword>
<reference evidence="4 5" key="1">
    <citation type="submission" date="2017-06" db="EMBL/GenBank/DDBJ databases">
        <title>Complete genome of Francisella halioticida.</title>
        <authorList>
            <person name="Sjodin A."/>
        </authorList>
    </citation>
    <scope>NUCLEOTIDE SEQUENCE [LARGE SCALE GENOMIC DNA]</scope>
    <source>
        <strain evidence="4 5">DSM 23729</strain>
    </source>
</reference>
<protein>
    <submittedName>
        <fullName evidence="4">dTDP-glucose 4,6-dehydratase</fullName>
    </submittedName>
</protein>
<evidence type="ECO:0000313" key="5">
    <source>
        <dbReference type="Proteomes" id="UP000249910"/>
    </source>
</evidence>
<dbReference type="EMBL" id="CP022132">
    <property type="protein sequence ID" value="ASG68538.1"/>
    <property type="molecule type" value="Genomic_DNA"/>
</dbReference>
<evidence type="ECO:0000256" key="1">
    <source>
        <dbReference type="ARBA" id="ARBA00007430"/>
    </source>
</evidence>
<keyword evidence="2" id="KW-1133">Transmembrane helix</keyword>
<dbReference type="InterPro" id="IPR029063">
    <property type="entry name" value="SAM-dependent_MTases_sf"/>
</dbReference>
<keyword evidence="2" id="KW-0812">Transmembrane</keyword>
<dbReference type="Gene3D" id="3.40.50.720">
    <property type="entry name" value="NAD(P)-binding Rossmann-like Domain"/>
    <property type="match status" value="2"/>
</dbReference>
<proteinExistence type="inferred from homology"/>
<accession>A0ABN5B1X2</accession>
<organism evidence="4 5">
    <name type="scientific">Francisella halioticida</name>
    <dbReference type="NCBI Taxonomy" id="549298"/>
    <lineage>
        <taxon>Bacteria</taxon>
        <taxon>Pseudomonadati</taxon>
        <taxon>Pseudomonadota</taxon>
        <taxon>Gammaproteobacteria</taxon>
        <taxon>Thiotrichales</taxon>
        <taxon>Francisellaceae</taxon>
        <taxon>Francisella</taxon>
    </lineage>
</organism>
<dbReference type="InterPro" id="IPR036291">
    <property type="entry name" value="NAD(P)-bd_dom_sf"/>
</dbReference>
<dbReference type="Proteomes" id="UP000249910">
    <property type="component" value="Chromosome"/>
</dbReference>